<dbReference type="NCBIfam" id="TIGR01726">
    <property type="entry name" value="HEQRo_perm_3TM"/>
    <property type="match status" value="1"/>
</dbReference>
<keyword evidence="3 9" id="KW-0813">Transport</keyword>
<dbReference type="EMBL" id="RKST01000023">
    <property type="protein sequence ID" value="RUM96073.1"/>
    <property type="molecule type" value="Genomic_DNA"/>
</dbReference>
<feature type="transmembrane region" description="Helical" evidence="9">
    <location>
        <begin position="20"/>
        <end position="43"/>
    </location>
</feature>
<dbReference type="InterPro" id="IPR000515">
    <property type="entry name" value="MetI-like"/>
</dbReference>
<dbReference type="InterPro" id="IPR010065">
    <property type="entry name" value="AA_ABC_transptr_permease_3TM"/>
</dbReference>
<proteinExistence type="inferred from homology"/>
<keyword evidence="4" id="KW-1003">Cell membrane</keyword>
<evidence type="ECO:0000256" key="7">
    <source>
        <dbReference type="ARBA" id="ARBA00022989"/>
    </source>
</evidence>
<organism evidence="11 12">
    <name type="scientific">Borborobacter arsenicus</name>
    <dbReference type="NCBI Taxonomy" id="1851146"/>
    <lineage>
        <taxon>Bacteria</taxon>
        <taxon>Pseudomonadati</taxon>
        <taxon>Pseudomonadota</taxon>
        <taxon>Alphaproteobacteria</taxon>
        <taxon>Hyphomicrobiales</taxon>
        <taxon>Phyllobacteriaceae</taxon>
        <taxon>Borborobacter</taxon>
    </lineage>
</organism>
<dbReference type="AlphaFoldDB" id="A0A432V1K6"/>
<dbReference type="InterPro" id="IPR035906">
    <property type="entry name" value="MetI-like_sf"/>
</dbReference>
<keyword evidence="12" id="KW-1185">Reference proteome</keyword>
<dbReference type="Pfam" id="PF00528">
    <property type="entry name" value="BPD_transp_1"/>
    <property type="match status" value="1"/>
</dbReference>
<reference evidence="11 12" key="1">
    <citation type="submission" date="2018-11" db="EMBL/GenBank/DDBJ databases">
        <title>Pseudaminobacter arsenicus sp. nov., an arsenic-resistant bacterium isolated from arsenic-rich aquifers.</title>
        <authorList>
            <person name="Mu Y."/>
        </authorList>
    </citation>
    <scope>NUCLEOTIDE SEQUENCE [LARGE SCALE GENOMIC DNA]</scope>
    <source>
        <strain evidence="11 12">CB3</strain>
    </source>
</reference>
<feature type="domain" description="ABC transmembrane type-1" evidence="10">
    <location>
        <begin position="19"/>
        <end position="204"/>
    </location>
</feature>
<evidence type="ECO:0000256" key="5">
    <source>
        <dbReference type="ARBA" id="ARBA00022692"/>
    </source>
</evidence>
<evidence type="ECO:0000256" key="9">
    <source>
        <dbReference type="RuleBase" id="RU363032"/>
    </source>
</evidence>
<evidence type="ECO:0000256" key="6">
    <source>
        <dbReference type="ARBA" id="ARBA00022970"/>
    </source>
</evidence>
<feature type="transmembrane region" description="Helical" evidence="9">
    <location>
        <begin position="144"/>
        <end position="168"/>
    </location>
</feature>
<dbReference type="GO" id="GO:0043190">
    <property type="term" value="C:ATP-binding cassette (ABC) transporter complex"/>
    <property type="evidence" value="ECO:0007669"/>
    <property type="project" value="InterPro"/>
</dbReference>
<dbReference type="OrthoDB" id="7341446at2"/>
<evidence type="ECO:0000259" key="10">
    <source>
        <dbReference type="PROSITE" id="PS50928"/>
    </source>
</evidence>
<dbReference type="Gene3D" id="1.10.3720.10">
    <property type="entry name" value="MetI-like"/>
    <property type="match status" value="1"/>
</dbReference>
<comment type="caution">
    <text evidence="11">The sequence shown here is derived from an EMBL/GenBank/DDBJ whole genome shotgun (WGS) entry which is preliminary data.</text>
</comment>
<keyword evidence="5 9" id="KW-0812">Transmembrane</keyword>
<evidence type="ECO:0000256" key="4">
    <source>
        <dbReference type="ARBA" id="ARBA00022475"/>
    </source>
</evidence>
<keyword evidence="7 9" id="KW-1133">Transmembrane helix</keyword>
<comment type="similarity">
    <text evidence="2">Belongs to the binding-protein-dependent transport system permease family. HisMQ subfamily.</text>
</comment>
<evidence type="ECO:0000256" key="1">
    <source>
        <dbReference type="ARBA" id="ARBA00004429"/>
    </source>
</evidence>
<evidence type="ECO:0000313" key="11">
    <source>
        <dbReference type="EMBL" id="RUM96073.1"/>
    </source>
</evidence>
<dbReference type="PROSITE" id="PS50928">
    <property type="entry name" value="ABC_TM1"/>
    <property type="match status" value="1"/>
</dbReference>
<evidence type="ECO:0000256" key="3">
    <source>
        <dbReference type="ARBA" id="ARBA00022448"/>
    </source>
</evidence>
<evidence type="ECO:0000256" key="2">
    <source>
        <dbReference type="ARBA" id="ARBA00010072"/>
    </source>
</evidence>
<name>A0A432V1K6_9HYPH</name>
<dbReference type="PANTHER" id="PTHR30614:SF0">
    <property type="entry name" value="L-CYSTINE TRANSPORT SYSTEM PERMEASE PROTEIN TCYL"/>
    <property type="match status" value="1"/>
</dbReference>
<dbReference type="GO" id="GO:0022857">
    <property type="term" value="F:transmembrane transporter activity"/>
    <property type="evidence" value="ECO:0007669"/>
    <property type="project" value="InterPro"/>
</dbReference>
<dbReference type="CDD" id="cd06261">
    <property type="entry name" value="TM_PBP2"/>
    <property type="match status" value="1"/>
</dbReference>
<dbReference type="InterPro" id="IPR043429">
    <property type="entry name" value="ArtM/GltK/GlnP/TcyL/YhdX-like"/>
</dbReference>
<protein>
    <submittedName>
        <fullName evidence="11">Amino acid ABC transporter permease</fullName>
    </submittedName>
</protein>
<evidence type="ECO:0000256" key="8">
    <source>
        <dbReference type="ARBA" id="ARBA00023136"/>
    </source>
</evidence>
<comment type="subcellular location">
    <subcellularLocation>
        <location evidence="1">Cell inner membrane</location>
        <topology evidence="1">Multi-pass membrane protein</topology>
    </subcellularLocation>
    <subcellularLocation>
        <location evidence="9">Cell membrane</location>
        <topology evidence="9">Multi-pass membrane protein</topology>
    </subcellularLocation>
</comment>
<dbReference type="GO" id="GO:0006865">
    <property type="term" value="P:amino acid transport"/>
    <property type="evidence" value="ECO:0007669"/>
    <property type="project" value="UniProtKB-KW"/>
</dbReference>
<gene>
    <name evidence="11" type="ORF">EET67_19665</name>
</gene>
<sequence length="222" mass="24310">MNFDTNLIVSIMPELARAFGVTLLTWGVGVIGAAILGFLVAVGRRYGSAWLGYPLWLCVEVIRGTPFLIQLFLLYYGGPFVGLSLEPIPAGLLGLTVYGAAYFSEIFRAGFEAVPPGHVEAAECVGLNRRQIVRRILIPEMTMLVLPASVNMAIILLKETAVLSIITVPELTLVISAIGSQQYAFVESLFLLALFYWGLVELSGRLGRYMEARLSKYRFATA</sequence>
<accession>A0A432V1K6</accession>
<evidence type="ECO:0000313" key="12">
    <source>
        <dbReference type="Proteomes" id="UP000281647"/>
    </source>
</evidence>
<dbReference type="RefSeq" id="WP_128625326.1">
    <property type="nucleotide sequence ID" value="NZ_ML133512.1"/>
</dbReference>
<feature type="transmembrane region" description="Helical" evidence="9">
    <location>
        <begin position="88"/>
        <end position="107"/>
    </location>
</feature>
<feature type="transmembrane region" description="Helical" evidence="9">
    <location>
        <begin position="55"/>
        <end position="76"/>
    </location>
</feature>
<dbReference type="Proteomes" id="UP000281647">
    <property type="component" value="Unassembled WGS sequence"/>
</dbReference>
<feature type="transmembrane region" description="Helical" evidence="9">
    <location>
        <begin position="180"/>
        <end position="200"/>
    </location>
</feature>
<dbReference type="SUPFAM" id="SSF161098">
    <property type="entry name" value="MetI-like"/>
    <property type="match status" value="1"/>
</dbReference>
<dbReference type="PANTHER" id="PTHR30614">
    <property type="entry name" value="MEMBRANE COMPONENT OF AMINO ACID ABC TRANSPORTER"/>
    <property type="match status" value="1"/>
</dbReference>
<keyword evidence="6" id="KW-0029">Amino-acid transport</keyword>
<keyword evidence="8 9" id="KW-0472">Membrane</keyword>